<comment type="caution">
    <text evidence="1">The sequence shown here is derived from an EMBL/GenBank/DDBJ whole genome shotgun (WGS) entry which is preliminary data.</text>
</comment>
<reference evidence="1 2" key="1">
    <citation type="submission" date="2019-03" db="EMBL/GenBank/DDBJ databases">
        <title>First draft genome of Liparis tanakae, snailfish: a comprehensive survey of snailfish specific genes.</title>
        <authorList>
            <person name="Kim W."/>
            <person name="Song I."/>
            <person name="Jeong J.-H."/>
            <person name="Kim D."/>
            <person name="Kim S."/>
            <person name="Ryu S."/>
            <person name="Song J.Y."/>
            <person name="Lee S.K."/>
        </authorList>
    </citation>
    <scope>NUCLEOTIDE SEQUENCE [LARGE SCALE GENOMIC DNA]</scope>
    <source>
        <tissue evidence="1">Muscle</tissue>
    </source>
</reference>
<dbReference type="Proteomes" id="UP000314294">
    <property type="component" value="Unassembled WGS sequence"/>
</dbReference>
<accession>A0A4Z2J5X1</accession>
<sequence length="129" mass="14483">MSVVVWWLWSLTGQRETPTHVASLPRFSLVISSLCALLLVKGIQDVLELLAQHFHQSMGHIQRQRILTGAESTGQRRKPALAHQCTAVVGQRGKDFQDSTFDDQHQVYWLVAEVQGKHGGQEKLLAGTW</sequence>
<evidence type="ECO:0000313" key="1">
    <source>
        <dbReference type="EMBL" id="TNN85311.1"/>
    </source>
</evidence>
<keyword evidence="2" id="KW-1185">Reference proteome</keyword>
<name>A0A4Z2J5X1_9TELE</name>
<dbReference type="EMBL" id="SRLO01000021">
    <property type="protein sequence ID" value="TNN85311.1"/>
    <property type="molecule type" value="Genomic_DNA"/>
</dbReference>
<dbReference type="AlphaFoldDB" id="A0A4Z2J5X1"/>
<organism evidence="1 2">
    <name type="scientific">Liparis tanakae</name>
    <name type="common">Tanaka's snailfish</name>
    <dbReference type="NCBI Taxonomy" id="230148"/>
    <lineage>
        <taxon>Eukaryota</taxon>
        <taxon>Metazoa</taxon>
        <taxon>Chordata</taxon>
        <taxon>Craniata</taxon>
        <taxon>Vertebrata</taxon>
        <taxon>Euteleostomi</taxon>
        <taxon>Actinopterygii</taxon>
        <taxon>Neopterygii</taxon>
        <taxon>Teleostei</taxon>
        <taxon>Neoteleostei</taxon>
        <taxon>Acanthomorphata</taxon>
        <taxon>Eupercaria</taxon>
        <taxon>Perciformes</taxon>
        <taxon>Cottioidei</taxon>
        <taxon>Cottales</taxon>
        <taxon>Liparidae</taxon>
        <taxon>Liparis</taxon>
    </lineage>
</organism>
<evidence type="ECO:0000313" key="2">
    <source>
        <dbReference type="Proteomes" id="UP000314294"/>
    </source>
</evidence>
<protein>
    <submittedName>
        <fullName evidence="1">Uncharacterized protein</fullName>
    </submittedName>
</protein>
<proteinExistence type="predicted"/>
<gene>
    <name evidence="1" type="ORF">EYF80_004333</name>
</gene>